<keyword evidence="4" id="KW-0479">Metal-binding</keyword>
<keyword evidence="10" id="KW-1185">Reference proteome</keyword>
<dbReference type="OMA" id="IIYGQSE"/>
<comment type="similarity">
    <text evidence="2">Belongs to the class-V pyridoxal-phosphate-dependent aminotransferase family. NifS/IscS subfamily.</text>
</comment>
<keyword evidence="7" id="KW-0411">Iron-sulfur</keyword>
<sequence length="469" mass="47975">MVRAIVRLLVSAFSAALIAPAVSLVSNFIGALRRPHAALGASMHGDGARSAVGSALPPTPGAEGCLYLDYAATCPIYPDVAAAMAPFFSVQWGNPSSPHVFGRPTKLAVDGARARVAELLGCAPSEVVFTSCGSESDNWAILAAVELARARLAPGEVPHVVTSAIEHPAVSLCVDALVREGRATVSRVGVDAWGRVSPADVAREVNHRTALVSVMHANNEVGTLQPIAAIATAARAVNDAVLVHTDAAQSVGKVRVSVDALGVDMLTLVGHKMGAPKGVGALYVRAGLRLPSFLHGGGQEGGRRAGTECVPLIVGLGEAAAIWLEQGDEIAAHSATMRDRLLSALEGRLGHGRVRVNSPIAFGPSKAGEWPSLPNVLSLGVRGARSGDVLDRLASRVAASAGAACHSHASGQVSGVLGELKVPVEYALGTLRLSVGRHTTAREVDAAAELIASAVAAGDSCAQPRTALQ</sequence>
<dbReference type="GO" id="GO:0051536">
    <property type="term" value="F:iron-sulfur cluster binding"/>
    <property type="evidence" value="ECO:0007669"/>
    <property type="project" value="UniProtKB-KW"/>
</dbReference>
<comment type="cofactor">
    <cofactor evidence="1">
        <name>pyridoxal 5'-phosphate</name>
        <dbReference type="ChEBI" id="CHEBI:597326"/>
    </cofactor>
</comment>
<protein>
    <recommendedName>
        <fullName evidence="8">Aminotransferase class V domain-containing protein</fullName>
    </recommendedName>
</protein>
<dbReference type="InterPro" id="IPR015421">
    <property type="entry name" value="PyrdxlP-dep_Trfase_major"/>
</dbReference>
<evidence type="ECO:0000256" key="7">
    <source>
        <dbReference type="ARBA" id="ARBA00023014"/>
    </source>
</evidence>
<dbReference type="PIRSF" id="PIRSF005572">
    <property type="entry name" value="NifS"/>
    <property type="match status" value="1"/>
</dbReference>
<evidence type="ECO:0000256" key="3">
    <source>
        <dbReference type="ARBA" id="ARBA00022679"/>
    </source>
</evidence>
<dbReference type="Gene3D" id="3.40.640.10">
    <property type="entry name" value="Type I PLP-dependent aspartate aminotransferase-like (Major domain)"/>
    <property type="match status" value="1"/>
</dbReference>
<dbReference type="FunFam" id="3.40.640.10:FF:000084">
    <property type="entry name" value="IscS-like cysteine desulfurase"/>
    <property type="match status" value="1"/>
</dbReference>
<keyword evidence="3" id="KW-0808">Transferase</keyword>
<dbReference type="PANTHER" id="PTHR11601:SF34">
    <property type="entry name" value="CYSTEINE DESULFURASE"/>
    <property type="match status" value="1"/>
</dbReference>
<gene>
    <name evidence="9" type="ORF">KFE25_011724</name>
</gene>
<dbReference type="Proteomes" id="UP000751190">
    <property type="component" value="Unassembled WGS sequence"/>
</dbReference>
<evidence type="ECO:0000256" key="2">
    <source>
        <dbReference type="ARBA" id="ARBA00006490"/>
    </source>
</evidence>
<organism evidence="9 10">
    <name type="scientific">Diacronema lutheri</name>
    <name type="common">Unicellular marine alga</name>
    <name type="synonym">Monochrysis lutheri</name>
    <dbReference type="NCBI Taxonomy" id="2081491"/>
    <lineage>
        <taxon>Eukaryota</taxon>
        <taxon>Haptista</taxon>
        <taxon>Haptophyta</taxon>
        <taxon>Pavlovophyceae</taxon>
        <taxon>Pavlovales</taxon>
        <taxon>Pavlovaceae</taxon>
        <taxon>Diacronema</taxon>
    </lineage>
</organism>
<dbReference type="PANTHER" id="PTHR11601">
    <property type="entry name" value="CYSTEINE DESULFURYLASE FAMILY MEMBER"/>
    <property type="match status" value="1"/>
</dbReference>
<keyword evidence="6" id="KW-0408">Iron</keyword>
<dbReference type="SUPFAM" id="SSF53383">
    <property type="entry name" value="PLP-dependent transferases"/>
    <property type="match status" value="1"/>
</dbReference>
<evidence type="ECO:0000259" key="8">
    <source>
        <dbReference type="Pfam" id="PF00266"/>
    </source>
</evidence>
<dbReference type="InterPro" id="IPR015422">
    <property type="entry name" value="PyrdxlP-dep_Trfase_small"/>
</dbReference>
<dbReference type="InterPro" id="IPR015424">
    <property type="entry name" value="PyrdxlP-dep_Trfase"/>
</dbReference>
<dbReference type="Pfam" id="PF00266">
    <property type="entry name" value="Aminotran_5"/>
    <property type="match status" value="1"/>
</dbReference>
<evidence type="ECO:0000256" key="6">
    <source>
        <dbReference type="ARBA" id="ARBA00023004"/>
    </source>
</evidence>
<dbReference type="AlphaFoldDB" id="A0A8J5X355"/>
<keyword evidence="5" id="KW-0663">Pyridoxal phosphate</keyword>
<evidence type="ECO:0000256" key="5">
    <source>
        <dbReference type="ARBA" id="ARBA00022898"/>
    </source>
</evidence>
<evidence type="ECO:0000256" key="4">
    <source>
        <dbReference type="ARBA" id="ARBA00022723"/>
    </source>
</evidence>
<reference evidence="9" key="1">
    <citation type="submission" date="2021-05" db="EMBL/GenBank/DDBJ databases">
        <title>The genome of the haptophyte Pavlova lutheri (Diacronema luteri, Pavlovales) - a model for lipid biosynthesis in eukaryotic algae.</title>
        <authorList>
            <person name="Hulatt C.J."/>
            <person name="Posewitz M.C."/>
        </authorList>
    </citation>
    <scope>NUCLEOTIDE SEQUENCE</scope>
    <source>
        <strain evidence="9">NIVA-4/92</strain>
    </source>
</reference>
<dbReference type="OrthoDB" id="10250117at2759"/>
<dbReference type="Gene3D" id="1.10.260.50">
    <property type="match status" value="1"/>
</dbReference>
<dbReference type="Gene3D" id="3.90.1150.10">
    <property type="entry name" value="Aspartate Aminotransferase, domain 1"/>
    <property type="match status" value="1"/>
</dbReference>
<dbReference type="GO" id="GO:0016782">
    <property type="term" value="F:transferase activity, transferring sulphur-containing groups"/>
    <property type="evidence" value="ECO:0007669"/>
    <property type="project" value="UniProtKB-ARBA"/>
</dbReference>
<dbReference type="InterPro" id="IPR016454">
    <property type="entry name" value="Cysteine_dSase"/>
</dbReference>
<accession>A0A8J5X355</accession>
<proteinExistence type="inferred from homology"/>
<name>A0A8J5X355_DIALT</name>
<evidence type="ECO:0000313" key="10">
    <source>
        <dbReference type="Proteomes" id="UP000751190"/>
    </source>
</evidence>
<dbReference type="EMBL" id="JAGTXO010000056">
    <property type="protein sequence ID" value="KAG8458193.1"/>
    <property type="molecule type" value="Genomic_DNA"/>
</dbReference>
<evidence type="ECO:0000256" key="1">
    <source>
        <dbReference type="ARBA" id="ARBA00001933"/>
    </source>
</evidence>
<feature type="domain" description="Aminotransferase class V" evidence="8">
    <location>
        <begin position="67"/>
        <end position="446"/>
    </location>
</feature>
<evidence type="ECO:0000313" key="9">
    <source>
        <dbReference type="EMBL" id="KAG8458193.1"/>
    </source>
</evidence>
<dbReference type="GO" id="GO:0046872">
    <property type="term" value="F:metal ion binding"/>
    <property type="evidence" value="ECO:0007669"/>
    <property type="project" value="UniProtKB-KW"/>
</dbReference>
<dbReference type="InterPro" id="IPR000192">
    <property type="entry name" value="Aminotrans_V_dom"/>
</dbReference>
<comment type="caution">
    <text evidence="9">The sequence shown here is derived from an EMBL/GenBank/DDBJ whole genome shotgun (WGS) entry which is preliminary data.</text>
</comment>